<feature type="non-terminal residue" evidence="1">
    <location>
        <position position="139"/>
    </location>
</feature>
<name>A0AAN6IFD9_9EURO</name>
<sequence>MRSKMHDSVRAREQETRSLFARSSYTWTSCVTSTNGTDLLAADCVNLPGMLGHIPAFLDLRQGLGLSQVKLEHRKIQMIWRRCNFQKTVVYAGRHKVVTHPMPLITSATKVDIRAVLIDKSLHSIVNGTTTSITPDKRH</sequence>
<protein>
    <submittedName>
        <fullName evidence="1">Uncharacterized protein</fullName>
    </submittedName>
</protein>
<accession>A0AAN6IFD9</accession>
<evidence type="ECO:0000313" key="1">
    <source>
        <dbReference type="EMBL" id="KAI1615471.1"/>
    </source>
</evidence>
<evidence type="ECO:0000313" key="2">
    <source>
        <dbReference type="Proteomes" id="UP001203852"/>
    </source>
</evidence>
<proteinExistence type="predicted"/>
<organism evidence="1 2">
    <name type="scientific">Exophiala viscosa</name>
    <dbReference type="NCBI Taxonomy" id="2486360"/>
    <lineage>
        <taxon>Eukaryota</taxon>
        <taxon>Fungi</taxon>
        <taxon>Dikarya</taxon>
        <taxon>Ascomycota</taxon>
        <taxon>Pezizomycotina</taxon>
        <taxon>Eurotiomycetes</taxon>
        <taxon>Chaetothyriomycetidae</taxon>
        <taxon>Chaetothyriales</taxon>
        <taxon>Herpotrichiellaceae</taxon>
        <taxon>Exophiala</taxon>
    </lineage>
</organism>
<dbReference type="EMBL" id="MU404352">
    <property type="protein sequence ID" value="KAI1615471.1"/>
    <property type="molecule type" value="Genomic_DNA"/>
</dbReference>
<dbReference type="Proteomes" id="UP001203852">
    <property type="component" value="Unassembled WGS sequence"/>
</dbReference>
<dbReference type="AlphaFoldDB" id="A0AAN6IFD9"/>
<keyword evidence="2" id="KW-1185">Reference proteome</keyword>
<comment type="caution">
    <text evidence="1">The sequence shown here is derived from an EMBL/GenBank/DDBJ whole genome shotgun (WGS) entry which is preliminary data.</text>
</comment>
<gene>
    <name evidence="1" type="ORF">EDD36DRAFT_432911</name>
</gene>
<reference evidence="1" key="1">
    <citation type="journal article" date="2022" name="bioRxiv">
        <title>Deciphering the potential niche of two novel black yeast fungi from a biological soil crust based on their genomes, phenotypes, and melanin regulation.</title>
        <authorList>
            <consortium name="DOE Joint Genome Institute"/>
            <person name="Carr E.C."/>
            <person name="Barton Q."/>
            <person name="Grambo S."/>
            <person name="Sullivan M."/>
            <person name="Renfro C.M."/>
            <person name="Kuo A."/>
            <person name="Pangilinan J."/>
            <person name="Lipzen A."/>
            <person name="Keymanesh K."/>
            <person name="Savage E."/>
            <person name="Barry K."/>
            <person name="Grigoriev I.V."/>
            <person name="Riekhof W.R."/>
            <person name="Harris S.S."/>
        </authorList>
    </citation>
    <scope>NUCLEOTIDE SEQUENCE</scope>
    <source>
        <strain evidence="1">JF 03-4F</strain>
    </source>
</reference>